<gene>
    <name evidence="1" type="ORF">SK3146_03112</name>
</gene>
<reference evidence="1" key="2">
    <citation type="journal article" date="2021" name="J Anim Sci Technol">
        <title>Complete genome sequence of Paenibacillus konkukensis sp. nov. SK3146 as a potential probiotic strain.</title>
        <authorList>
            <person name="Jung H.I."/>
            <person name="Park S."/>
            <person name="Niu K.M."/>
            <person name="Lee S.W."/>
            <person name="Kothari D."/>
            <person name="Yi K.J."/>
            <person name="Kim S.K."/>
        </authorList>
    </citation>
    <scope>NUCLEOTIDE SEQUENCE</scope>
    <source>
        <strain evidence="1">SK3146</strain>
    </source>
</reference>
<accession>A0ABY4RPM4</accession>
<reference evidence="1" key="1">
    <citation type="submission" date="2018-02" db="EMBL/GenBank/DDBJ databases">
        <authorList>
            <person name="Kim S.-K."/>
            <person name="Jung H.-I."/>
            <person name="Lee S.-W."/>
        </authorList>
    </citation>
    <scope>NUCLEOTIDE SEQUENCE</scope>
    <source>
        <strain evidence="1">SK3146</strain>
    </source>
</reference>
<evidence type="ECO:0000313" key="1">
    <source>
        <dbReference type="EMBL" id="UQZ83905.1"/>
    </source>
</evidence>
<evidence type="ECO:0008006" key="3">
    <source>
        <dbReference type="Google" id="ProtNLM"/>
    </source>
</evidence>
<dbReference type="RefSeq" id="WP_249865875.1">
    <property type="nucleotide sequence ID" value="NZ_CP027059.1"/>
</dbReference>
<protein>
    <recommendedName>
        <fullName evidence="3">Nucleotidyl transferase AbiEii/AbiGii toxin family protein</fullName>
    </recommendedName>
</protein>
<dbReference type="Pfam" id="PF08843">
    <property type="entry name" value="AbiEii"/>
    <property type="match status" value="1"/>
</dbReference>
<organism evidence="1 2">
    <name type="scientific">Paenibacillus konkukensis</name>
    <dbReference type="NCBI Taxonomy" id="2020716"/>
    <lineage>
        <taxon>Bacteria</taxon>
        <taxon>Bacillati</taxon>
        <taxon>Bacillota</taxon>
        <taxon>Bacilli</taxon>
        <taxon>Bacillales</taxon>
        <taxon>Paenibacillaceae</taxon>
        <taxon>Paenibacillus</taxon>
    </lineage>
</organism>
<sequence>MVTNVAASVIHRLKNVARENNKAFNTISILYFQERFLKRLSMSNYKDNFVLKGGLYLYSVTQFKSRPTRDMDFSGYKINKDAAVLVNIVSAICQLLPDDVEDGVVFHTDRIVSEIIKEDADYEGVRIKIPCSLGPMRETLQLDIGFGDVIVPSPQTIDFPVLLPNMVRPEILVYTNDSVIAEKLEAMISLSVVNSRMKDFFDIYTLARTSPFEGLRLYEAVSATFRQRNTHIERDHVVFTDEFYKDRRRIVMWDAFIRNLQPDYSPTFQEVMELIHTFLKPIYDHVLDENEYFGNWDHHSLSWNNRQTAAASKG</sequence>
<proteinExistence type="predicted"/>
<evidence type="ECO:0000313" key="2">
    <source>
        <dbReference type="Proteomes" id="UP001057134"/>
    </source>
</evidence>
<name>A0ABY4RPM4_9BACL</name>
<dbReference type="EMBL" id="CP027059">
    <property type="protein sequence ID" value="UQZ83905.1"/>
    <property type="molecule type" value="Genomic_DNA"/>
</dbReference>
<dbReference type="Proteomes" id="UP001057134">
    <property type="component" value="Chromosome"/>
</dbReference>
<keyword evidence="2" id="KW-1185">Reference proteome</keyword>
<dbReference type="InterPro" id="IPR014942">
    <property type="entry name" value="AbiEii"/>
</dbReference>